<dbReference type="InterPro" id="IPR027417">
    <property type="entry name" value="P-loop_NTPase"/>
</dbReference>
<keyword evidence="6 12" id="KW-0347">Helicase</keyword>
<comment type="similarity">
    <text evidence="12">Belongs to the helicase family. PriA subfamily.</text>
</comment>
<comment type="cofactor">
    <cofactor evidence="12">
        <name>Zn(2+)</name>
        <dbReference type="ChEBI" id="CHEBI:29105"/>
    </cofactor>
    <text evidence="12">Binds 2 zinc ions per subunit.</text>
</comment>
<accession>A0A518F040</accession>
<sequence length="807" mass="88752">MGTGKSRSNGIGAARPEMGLFGPEAADVVAASDARRAHKGANKGAHKGAQKGAQKKGQQKAKKPPIEAVLYAEVALNRPMRREYTYAVTAAFADRVVPGVRVAVSFSGKREVAVVTATATETDVPKGRLKAVDDVLDDEPVLDEKLLELTRWIADYYACAWGEALSAVLPAAMKREGGRKTVAVLYPAPGVDESRLEELEGKPSLEKQYRVLRTLLDARGPVLRKDLTKKLNVTFGPVQSLVKRGLIVIDQVIAAPDDLLSGDREARPRHAALTDDQATAVTRLTEAIDADEFCPALLYGVTGSGKTEVYLRVIEEALARGKGAIVLVPEIALTPQTVGWFLDRFGSVAVLHSGMTDLQRLDMWQRVRSGEARVVVGARSAIFAPVKNLGVIVVDEEHEPSYKQGSVPRYHARDVAVVRAKNVGAVCVLGSATPSLESWRNANQKRYVLLRLRARASGNPLPKVEIVDMRGERDERGKPRLFSRRLETLLRETIARSEQSILFINRRGFAPILWCQECHETLKCNECDVAMTWHKRLERMACHSCCKEIPVPKACPSCTAPALRFLGAGSQRVEEILRLIAPHARVGRMDSDTMMRREDYEETLGQFGRGELDVLVGTQMIAKGLDFPRVTLVGIVSADASLHQPDFRASERTYQLVSQVAGRAGRADLPGHIVVQTTATEEPSIVCAAAHDYDSFALHEDAERERHGYPPYTRLLRVVWEDEDEKRVLEASSHAAKILREELGPHQVQVMGPAPAPMALQRGRHRVHVMLKAPLSGQGMSRARAILSQLHTQRPRMAIDVDPASMM</sequence>
<evidence type="ECO:0000313" key="17">
    <source>
        <dbReference type="Proteomes" id="UP000320390"/>
    </source>
</evidence>
<dbReference type="GO" id="GO:0006302">
    <property type="term" value="P:double-strand break repair"/>
    <property type="evidence" value="ECO:0007669"/>
    <property type="project" value="InterPro"/>
</dbReference>
<dbReference type="InterPro" id="IPR041236">
    <property type="entry name" value="PriA_C"/>
</dbReference>
<evidence type="ECO:0000259" key="15">
    <source>
        <dbReference type="PROSITE" id="PS51194"/>
    </source>
</evidence>
<dbReference type="GO" id="GO:0006269">
    <property type="term" value="P:DNA replication, synthesis of primer"/>
    <property type="evidence" value="ECO:0007669"/>
    <property type="project" value="UniProtKB-KW"/>
</dbReference>
<dbReference type="GO" id="GO:0006270">
    <property type="term" value="P:DNA replication initiation"/>
    <property type="evidence" value="ECO:0007669"/>
    <property type="project" value="TreeGrafter"/>
</dbReference>
<dbReference type="InterPro" id="IPR014001">
    <property type="entry name" value="Helicase_ATP-bd"/>
</dbReference>
<evidence type="ECO:0000256" key="12">
    <source>
        <dbReference type="HAMAP-Rule" id="MF_00983"/>
    </source>
</evidence>
<dbReference type="GO" id="GO:0003677">
    <property type="term" value="F:DNA binding"/>
    <property type="evidence" value="ECO:0007669"/>
    <property type="project" value="UniProtKB-UniRule"/>
</dbReference>
<comment type="catalytic activity">
    <reaction evidence="12">
        <text>Couples ATP hydrolysis with the unwinding of duplex DNA by translocating in the 3'-5' direction.</text>
        <dbReference type="EC" id="5.6.2.4"/>
    </reaction>
</comment>
<keyword evidence="17" id="KW-1185">Reference proteome</keyword>
<evidence type="ECO:0000256" key="13">
    <source>
        <dbReference type="SAM" id="MobiDB-lite"/>
    </source>
</evidence>
<evidence type="ECO:0000256" key="2">
    <source>
        <dbReference type="ARBA" id="ARBA00022705"/>
    </source>
</evidence>
<name>A0A518F040_9BACT</name>
<comment type="function">
    <text evidence="12">Initiates the restart of stalled replication forks, which reloads the replicative helicase on sites other than the origin of replication. Recognizes and binds to abandoned replication forks and remodels them to uncover a helicase loading site. Promotes assembly of the primosome at these replication forks.</text>
</comment>
<evidence type="ECO:0000256" key="1">
    <source>
        <dbReference type="ARBA" id="ARBA00022515"/>
    </source>
</evidence>
<dbReference type="PANTHER" id="PTHR30580:SF0">
    <property type="entry name" value="PRIMOSOMAL PROTEIN N"/>
    <property type="match status" value="1"/>
</dbReference>
<dbReference type="HAMAP" id="MF_00983">
    <property type="entry name" value="PriA"/>
    <property type="match status" value="1"/>
</dbReference>
<keyword evidence="7 12" id="KW-0862">Zinc</keyword>
<evidence type="ECO:0000313" key="16">
    <source>
        <dbReference type="EMBL" id="QDV09707.1"/>
    </source>
</evidence>
<proteinExistence type="inferred from homology"/>
<dbReference type="InterPro" id="IPR042115">
    <property type="entry name" value="PriA_3primeBD_sf"/>
</dbReference>
<dbReference type="FunFam" id="3.40.1440.60:FF:000001">
    <property type="entry name" value="Primosomal protein N"/>
    <property type="match status" value="1"/>
</dbReference>
<dbReference type="Pfam" id="PF00271">
    <property type="entry name" value="Helicase_C"/>
    <property type="match status" value="1"/>
</dbReference>
<evidence type="ECO:0000256" key="6">
    <source>
        <dbReference type="ARBA" id="ARBA00022806"/>
    </source>
</evidence>
<feature type="region of interest" description="Disordered" evidence="13">
    <location>
        <begin position="31"/>
        <end position="64"/>
    </location>
</feature>
<feature type="compositionally biased region" description="Basic residues" evidence="13">
    <location>
        <begin position="36"/>
        <end position="63"/>
    </location>
</feature>
<dbReference type="GO" id="GO:0043138">
    <property type="term" value="F:3'-5' DNA helicase activity"/>
    <property type="evidence" value="ECO:0007669"/>
    <property type="project" value="UniProtKB-EC"/>
</dbReference>
<keyword evidence="3 12" id="KW-0479">Metal-binding</keyword>
<evidence type="ECO:0000256" key="10">
    <source>
        <dbReference type="ARBA" id="ARBA00023235"/>
    </source>
</evidence>
<feature type="binding site" evidence="12">
    <location>
        <position position="558"/>
    </location>
    <ligand>
        <name>Zn(2+)</name>
        <dbReference type="ChEBI" id="CHEBI:29105"/>
        <label>1</label>
    </ligand>
</feature>
<evidence type="ECO:0000256" key="5">
    <source>
        <dbReference type="ARBA" id="ARBA00022801"/>
    </source>
</evidence>
<dbReference type="EC" id="5.6.2.4" evidence="12"/>
<dbReference type="RefSeq" id="WP_145204541.1">
    <property type="nucleotide sequence ID" value="NZ_CP036434.1"/>
</dbReference>
<evidence type="ECO:0000259" key="14">
    <source>
        <dbReference type="PROSITE" id="PS51192"/>
    </source>
</evidence>
<dbReference type="SUPFAM" id="SSF52540">
    <property type="entry name" value="P-loop containing nucleoside triphosphate hydrolases"/>
    <property type="match status" value="2"/>
</dbReference>
<dbReference type="InterPro" id="IPR041222">
    <property type="entry name" value="PriA_3primeBD"/>
</dbReference>
<evidence type="ECO:0000256" key="3">
    <source>
        <dbReference type="ARBA" id="ARBA00022723"/>
    </source>
</evidence>
<dbReference type="CDD" id="cd18804">
    <property type="entry name" value="SF2_C_priA"/>
    <property type="match status" value="1"/>
</dbReference>
<evidence type="ECO:0000256" key="9">
    <source>
        <dbReference type="ARBA" id="ARBA00023125"/>
    </source>
</evidence>
<reference evidence="16 17" key="1">
    <citation type="submission" date="2019-02" db="EMBL/GenBank/DDBJ databases">
        <title>Deep-cultivation of Planctomycetes and their phenomic and genomic characterization uncovers novel biology.</title>
        <authorList>
            <person name="Wiegand S."/>
            <person name="Jogler M."/>
            <person name="Boedeker C."/>
            <person name="Pinto D."/>
            <person name="Vollmers J."/>
            <person name="Rivas-Marin E."/>
            <person name="Kohn T."/>
            <person name="Peeters S.H."/>
            <person name="Heuer A."/>
            <person name="Rast P."/>
            <person name="Oberbeckmann S."/>
            <person name="Bunk B."/>
            <person name="Jeske O."/>
            <person name="Meyerdierks A."/>
            <person name="Storesund J.E."/>
            <person name="Kallscheuer N."/>
            <person name="Luecker S."/>
            <person name="Lage O.M."/>
            <person name="Pohl T."/>
            <person name="Merkel B.J."/>
            <person name="Hornburger P."/>
            <person name="Mueller R.-W."/>
            <person name="Bruemmer F."/>
            <person name="Labrenz M."/>
            <person name="Spormann A.M."/>
            <person name="Op den Camp H."/>
            <person name="Overmann J."/>
            <person name="Amann R."/>
            <person name="Jetten M.S.M."/>
            <person name="Mascher T."/>
            <person name="Medema M.H."/>
            <person name="Devos D.P."/>
            <person name="Kaster A.-K."/>
            <person name="Ovreas L."/>
            <person name="Rohde M."/>
            <person name="Galperin M.Y."/>
            <person name="Jogler C."/>
        </authorList>
    </citation>
    <scope>NUCLEOTIDE SEQUENCE [LARGE SCALE GENOMIC DNA]</scope>
    <source>
        <strain evidence="16 17">Poly30</strain>
    </source>
</reference>
<dbReference type="SMART" id="SM00490">
    <property type="entry name" value="HELICc"/>
    <property type="match status" value="1"/>
</dbReference>
<evidence type="ECO:0000256" key="8">
    <source>
        <dbReference type="ARBA" id="ARBA00022840"/>
    </source>
</evidence>
<dbReference type="GO" id="GO:0016887">
    <property type="term" value="F:ATP hydrolysis activity"/>
    <property type="evidence" value="ECO:0007669"/>
    <property type="project" value="RHEA"/>
</dbReference>
<keyword evidence="2 12" id="KW-0235">DNA replication</keyword>
<dbReference type="Pfam" id="PF17764">
    <property type="entry name" value="PriA_3primeBD"/>
    <property type="match status" value="1"/>
</dbReference>
<feature type="binding site" evidence="12">
    <location>
        <position position="524"/>
    </location>
    <ligand>
        <name>Zn(2+)</name>
        <dbReference type="ChEBI" id="CHEBI:29105"/>
        <label>2</label>
    </ligand>
</feature>
<dbReference type="SMART" id="SM00487">
    <property type="entry name" value="DEXDc"/>
    <property type="match status" value="1"/>
</dbReference>
<gene>
    <name evidence="12 16" type="primary">priA</name>
    <name evidence="16" type="ORF">Poly30_52660</name>
</gene>
<feature type="domain" description="Helicase C-terminal" evidence="15">
    <location>
        <begin position="550"/>
        <end position="717"/>
    </location>
</feature>
<dbReference type="AlphaFoldDB" id="A0A518F040"/>
<evidence type="ECO:0000256" key="7">
    <source>
        <dbReference type="ARBA" id="ARBA00022833"/>
    </source>
</evidence>
<dbReference type="Gene3D" id="3.40.50.300">
    <property type="entry name" value="P-loop containing nucleotide triphosphate hydrolases"/>
    <property type="match status" value="2"/>
</dbReference>
<dbReference type="InterPro" id="IPR005259">
    <property type="entry name" value="PriA"/>
</dbReference>
<feature type="binding site" evidence="12">
    <location>
        <position position="515"/>
    </location>
    <ligand>
        <name>Zn(2+)</name>
        <dbReference type="ChEBI" id="CHEBI:29105"/>
        <label>1</label>
    </ligand>
</feature>
<dbReference type="OrthoDB" id="9759544at2"/>
<dbReference type="PANTHER" id="PTHR30580">
    <property type="entry name" value="PRIMOSOMAL PROTEIN N"/>
    <property type="match status" value="1"/>
</dbReference>
<dbReference type="PROSITE" id="PS51192">
    <property type="entry name" value="HELICASE_ATP_BIND_1"/>
    <property type="match status" value="1"/>
</dbReference>
<evidence type="ECO:0000256" key="4">
    <source>
        <dbReference type="ARBA" id="ARBA00022741"/>
    </source>
</evidence>
<feature type="binding site" evidence="12">
    <location>
        <position position="545"/>
    </location>
    <ligand>
        <name>Zn(2+)</name>
        <dbReference type="ChEBI" id="CHEBI:29105"/>
        <label>2</label>
    </ligand>
</feature>
<keyword evidence="10 12" id="KW-0413">Isomerase</keyword>
<dbReference type="GO" id="GO:0005524">
    <property type="term" value="F:ATP binding"/>
    <property type="evidence" value="ECO:0007669"/>
    <property type="project" value="UniProtKB-UniRule"/>
</dbReference>
<feature type="binding site" evidence="12">
    <location>
        <position position="555"/>
    </location>
    <ligand>
        <name>Zn(2+)</name>
        <dbReference type="ChEBI" id="CHEBI:29105"/>
        <label>1</label>
    </ligand>
</feature>
<keyword evidence="5 12" id="KW-0378">Hydrolase</keyword>
<dbReference type="FunFam" id="3.40.50.300:FF:000489">
    <property type="entry name" value="Primosome assembly protein PriA"/>
    <property type="match status" value="1"/>
</dbReference>
<keyword evidence="8 12" id="KW-0067">ATP-binding</keyword>
<dbReference type="CDD" id="cd17929">
    <property type="entry name" value="DEXHc_priA"/>
    <property type="match status" value="1"/>
</dbReference>
<feature type="domain" description="Helicase ATP-binding" evidence="14">
    <location>
        <begin position="287"/>
        <end position="452"/>
    </location>
</feature>
<dbReference type="NCBIfam" id="TIGR00595">
    <property type="entry name" value="priA"/>
    <property type="match status" value="1"/>
</dbReference>
<dbReference type="Pfam" id="PF00270">
    <property type="entry name" value="DEAD"/>
    <property type="match status" value="1"/>
</dbReference>
<dbReference type="PROSITE" id="PS51194">
    <property type="entry name" value="HELICASE_CTER"/>
    <property type="match status" value="1"/>
</dbReference>
<dbReference type="InterPro" id="IPR011545">
    <property type="entry name" value="DEAD/DEAH_box_helicase_dom"/>
</dbReference>
<dbReference type="Gene3D" id="3.40.1440.60">
    <property type="entry name" value="PriA, 3(prime) DNA-binding domain"/>
    <property type="match status" value="1"/>
</dbReference>
<comment type="subunit">
    <text evidence="12">Component of the replication restart primosome.</text>
</comment>
<protein>
    <recommendedName>
        <fullName evidence="12">Replication restart protein PriA</fullName>
    </recommendedName>
    <alternativeName>
        <fullName evidence="12">ATP-dependent DNA helicase PriA</fullName>
        <ecNumber evidence="12">5.6.2.4</ecNumber>
    </alternativeName>
    <alternativeName>
        <fullName evidence="12">DNA 3'-5' helicase PriA</fullName>
    </alternativeName>
</protein>
<organism evidence="16 17">
    <name type="scientific">Saltatorellus ferox</name>
    <dbReference type="NCBI Taxonomy" id="2528018"/>
    <lineage>
        <taxon>Bacteria</taxon>
        <taxon>Pseudomonadati</taxon>
        <taxon>Planctomycetota</taxon>
        <taxon>Planctomycetia</taxon>
        <taxon>Planctomycetia incertae sedis</taxon>
        <taxon>Saltatorellus</taxon>
    </lineage>
</organism>
<feature type="binding site" evidence="12">
    <location>
        <position position="527"/>
    </location>
    <ligand>
        <name>Zn(2+)</name>
        <dbReference type="ChEBI" id="CHEBI:29105"/>
        <label>2</label>
    </ligand>
</feature>
<comment type="catalytic activity">
    <reaction evidence="11 12">
        <text>ATP + H2O = ADP + phosphate + H(+)</text>
        <dbReference type="Rhea" id="RHEA:13065"/>
        <dbReference type="ChEBI" id="CHEBI:15377"/>
        <dbReference type="ChEBI" id="CHEBI:15378"/>
        <dbReference type="ChEBI" id="CHEBI:30616"/>
        <dbReference type="ChEBI" id="CHEBI:43474"/>
        <dbReference type="ChEBI" id="CHEBI:456216"/>
        <dbReference type="EC" id="5.6.2.4"/>
    </reaction>
</comment>
<dbReference type="Pfam" id="PF18074">
    <property type="entry name" value="PriA_C"/>
    <property type="match status" value="1"/>
</dbReference>
<evidence type="ECO:0000256" key="11">
    <source>
        <dbReference type="ARBA" id="ARBA00048988"/>
    </source>
</evidence>
<keyword evidence="9 12" id="KW-0238">DNA-binding</keyword>
<feature type="binding site" evidence="12">
    <location>
        <position position="542"/>
    </location>
    <ligand>
        <name>Zn(2+)</name>
        <dbReference type="ChEBI" id="CHEBI:29105"/>
        <label>2</label>
    </ligand>
</feature>
<feature type="binding site" evidence="12">
    <location>
        <position position="518"/>
    </location>
    <ligand>
        <name>Zn(2+)</name>
        <dbReference type="ChEBI" id="CHEBI:29105"/>
        <label>1</label>
    </ligand>
</feature>
<dbReference type="EMBL" id="CP036434">
    <property type="protein sequence ID" value="QDV09707.1"/>
    <property type="molecule type" value="Genomic_DNA"/>
</dbReference>
<dbReference type="InterPro" id="IPR001650">
    <property type="entry name" value="Helicase_C-like"/>
</dbReference>
<dbReference type="Proteomes" id="UP000320390">
    <property type="component" value="Chromosome"/>
</dbReference>
<dbReference type="GO" id="GO:0006310">
    <property type="term" value="P:DNA recombination"/>
    <property type="evidence" value="ECO:0007669"/>
    <property type="project" value="InterPro"/>
</dbReference>
<keyword evidence="4 12" id="KW-0547">Nucleotide-binding</keyword>
<dbReference type="GO" id="GO:0008270">
    <property type="term" value="F:zinc ion binding"/>
    <property type="evidence" value="ECO:0007669"/>
    <property type="project" value="UniProtKB-UniRule"/>
</dbReference>
<keyword evidence="1 12" id="KW-0639">Primosome</keyword>
<dbReference type="GO" id="GO:1990077">
    <property type="term" value="C:primosome complex"/>
    <property type="evidence" value="ECO:0007669"/>
    <property type="project" value="UniProtKB-UniRule"/>
</dbReference>